<feature type="compositionally biased region" description="Low complexity" evidence="1">
    <location>
        <begin position="637"/>
        <end position="647"/>
    </location>
</feature>
<dbReference type="InterPro" id="IPR036770">
    <property type="entry name" value="Ankyrin_rpt-contain_sf"/>
</dbReference>
<protein>
    <submittedName>
        <fullName evidence="2">Uncharacterized protein</fullName>
    </submittedName>
</protein>
<name>A0A8J4C6H1_9CHLO</name>
<feature type="compositionally biased region" description="Basic and acidic residues" evidence="1">
    <location>
        <begin position="36"/>
        <end position="45"/>
    </location>
</feature>
<proteinExistence type="predicted"/>
<evidence type="ECO:0000313" key="3">
    <source>
        <dbReference type="Proteomes" id="UP000747110"/>
    </source>
</evidence>
<keyword evidence="3" id="KW-1185">Reference proteome</keyword>
<evidence type="ECO:0000313" key="2">
    <source>
        <dbReference type="EMBL" id="GIL74227.1"/>
    </source>
</evidence>
<reference evidence="2" key="1">
    <citation type="journal article" date="2021" name="Proc. Natl. Acad. Sci. U.S.A.">
        <title>Three genomes in the algal genus Volvox reveal the fate of a haploid sex-determining region after a transition to homothallism.</title>
        <authorList>
            <person name="Yamamoto K."/>
            <person name="Hamaji T."/>
            <person name="Kawai-Toyooka H."/>
            <person name="Matsuzaki R."/>
            <person name="Takahashi F."/>
            <person name="Nishimura Y."/>
            <person name="Kawachi M."/>
            <person name="Noguchi H."/>
            <person name="Minakuchi Y."/>
            <person name="Umen J.G."/>
            <person name="Toyoda A."/>
            <person name="Nozaki H."/>
        </authorList>
    </citation>
    <scope>NUCLEOTIDE SEQUENCE</scope>
    <source>
        <strain evidence="2">NIES-3786</strain>
    </source>
</reference>
<comment type="caution">
    <text evidence="2">The sequence shown here is derived from an EMBL/GenBank/DDBJ whole genome shotgun (WGS) entry which is preliminary data.</text>
</comment>
<dbReference type="OrthoDB" id="546276at2759"/>
<gene>
    <name evidence="2" type="ORF">Vretifemale_4244</name>
</gene>
<feature type="compositionally biased region" description="Polar residues" evidence="1">
    <location>
        <begin position="119"/>
        <end position="133"/>
    </location>
</feature>
<evidence type="ECO:0000256" key="1">
    <source>
        <dbReference type="SAM" id="MobiDB-lite"/>
    </source>
</evidence>
<feature type="compositionally biased region" description="Polar residues" evidence="1">
    <location>
        <begin position="1427"/>
        <end position="1437"/>
    </location>
</feature>
<feature type="region of interest" description="Disordered" evidence="1">
    <location>
        <begin position="33"/>
        <end position="67"/>
    </location>
</feature>
<organism evidence="2 3">
    <name type="scientific">Volvox reticuliferus</name>
    <dbReference type="NCBI Taxonomy" id="1737510"/>
    <lineage>
        <taxon>Eukaryota</taxon>
        <taxon>Viridiplantae</taxon>
        <taxon>Chlorophyta</taxon>
        <taxon>core chlorophytes</taxon>
        <taxon>Chlorophyceae</taxon>
        <taxon>CS clade</taxon>
        <taxon>Chlamydomonadales</taxon>
        <taxon>Volvocaceae</taxon>
        <taxon>Volvox</taxon>
    </lineage>
</organism>
<feature type="compositionally biased region" description="Basic and acidic residues" evidence="1">
    <location>
        <begin position="95"/>
        <end position="111"/>
    </location>
</feature>
<dbReference type="Gene3D" id="1.25.40.20">
    <property type="entry name" value="Ankyrin repeat-containing domain"/>
    <property type="match status" value="1"/>
</dbReference>
<dbReference type="EMBL" id="BNCP01000006">
    <property type="protein sequence ID" value="GIL74227.1"/>
    <property type="molecule type" value="Genomic_DNA"/>
</dbReference>
<sequence length="1453" mass="151125">MTRQFYKPEFPGAGKWLYGAGFISRWQNLRTNQAQVDHETQREATTESSSVGPASPRPGLQGQAAQDDAGNTCLFPMEESEHHTLLEPPTTPGHGGKEQSRKTTLTEHPDCEEQDDSWPGSTAIVQSAAPGNSSEKRIGTGEAQLCGNHLKSAGLAAWFTNGPAVLPRARLGPLPSRRPYTAAGTLKQPRGLASYVIREDMPYPPPNAEVTLQIRTNTVRHGRKLLHYSASSPLDTIYIKIPNTNPSSLHTPILEKLCNTIDLGHQRIVVGGGVRPGCTLLALDLLKGPGEDLQEAFAELEKQLRTEPGLTVTEATCGACAISNEAASSGRFGGGRGGRNKPPPFLEALHSLTCDEGGAVRDRMGTRPYFATVLGSSLSKCLESMGIELLPGMQLQLQHRGSVVEAVFWGQEDGWAFQLLRPAALAPSMAAATSTADASGATGVSLFVTQQVFVAPTSAEGAVKISVRVCGVTGLAAEAGDGADSGGGSGRYRFTVRGLGRHLPVLGVSAPTTPALDLNCTRGSTGEVVTSVDVSGGGSSGGRGDSALVAAVMAAVKAVAANDGAGEEAEEGDGGDVADAAAAVVASATVGNSHGNSVSACTVPLHQHTPNCAPNSPAPSRCPGPDSSTGAVHWSQEPASAAASYAEADTEAEAEAEAEAASDADAPAAFAPKTDAAVCQYELTVAGLGAGRRGSGGMSAVSGPLLLQLELWQDNCRLLASTPLLVLPPSLSGIASELQGLLQLQQGLQMEEEAYAKSAAGAAAATVPAAGDASGSSADQLVTDMGMWLEFVHDALLVAQMEGAAAAATAAATAPQPSDGVDGGSDATDQRQRRRWRLLETILEADSSAILSGSLDLRSDVLEQRRRLPEFAAAMLRTGMDLLEALTSYGSGTLVEHLLADFRSLGYGAAEVWTVAAAASADDAGSDGTDLSLLHIAAMSGDVVTLRAVAELATEAAITSASDGDGDRSPWLLRDGDGRTPLHLLAAAAGNSGAATAAAAALEWALSRGGHVVRSAWVDAHDRYGLTPAHVLAGAGAAAAAAAARKTSRAASRAGHCPLTEASSPRLDLNQAHLQKQMTSALKSPGSTMSGAAGHILPFVGVEREMLTRVESSVSPRIGCTEESFQGPVAAADPTPRGGRGKKHMCQSVAATAGEIVQEEGVEEVTKAPCESARITTAEAWKCGHRKWAEMVALLRSSLRGFDVCGGRKSSLRGGQGSMMEDIEPQYQAYVSRRTLALAQAWVILHLMLLASAVRRLLADGRQHELAAALLYSSGHMMMLAVLRAVPGFRLYLAHRGFWWVLTAGLRTTSKVVQLLGWVPLPEATLKYVKGGATLVSDCVLPALFEPCPLPWAALILVYDFFVTTAVYLRIGYAADLSSALLSAAFKCCVSYTIRLAMDLMHRSSFLSGAARHRGCGESAAGEGKQPQGSPQSTACSSVPPAAWHTPCKHKLE</sequence>
<dbReference type="Proteomes" id="UP000747110">
    <property type="component" value="Unassembled WGS sequence"/>
</dbReference>
<feature type="region of interest" description="Disordered" evidence="1">
    <location>
        <begin position="81"/>
        <end position="139"/>
    </location>
</feature>
<feature type="region of interest" description="Disordered" evidence="1">
    <location>
        <begin position="612"/>
        <end position="649"/>
    </location>
</feature>
<feature type="region of interest" description="Disordered" evidence="1">
    <location>
        <begin position="1417"/>
        <end position="1453"/>
    </location>
</feature>
<feature type="region of interest" description="Disordered" evidence="1">
    <location>
        <begin position="809"/>
        <end position="830"/>
    </location>
</feature>
<accession>A0A8J4C6H1</accession>